<reference evidence="1" key="1">
    <citation type="submission" date="2023-03" db="EMBL/GenBank/DDBJ databases">
        <title>Massive genome expansion in bonnet fungi (Mycena s.s.) driven by repeated elements and novel gene families across ecological guilds.</title>
        <authorList>
            <consortium name="Lawrence Berkeley National Laboratory"/>
            <person name="Harder C.B."/>
            <person name="Miyauchi S."/>
            <person name="Viragh M."/>
            <person name="Kuo A."/>
            <person name="Thoen E."/>
            <person name="Andreopoulos B."/>
            <person name="Lu D."/>
            <person name="Skrede I."/>
            <person name="Drula E."/>
            <person name="Henrissat B."/>
            <person name="Morin E."/>
            <person name="Kohler A."/>
            <person name="Barry K."/>
            <person name="LaButti K."/>
            <person name="Morin E."/>
            <person name="Salamov A."/>
            <person name="Lipzen A."/>
            <person name="Mereny Z."/>
            <person name="Hegedus B."/>
            <person name="Baldrian P."/>
            <person name="Stursova M."/>
            <person name="Weitz H."/>
            <person name="Taylor A."/>
            <person name="Grigoriev I.V."/>
            <person name="Nagy L.G."/>
            <person name="Martin F."/>
            <person name="Kauserud H."/>
        </authorList>
    </citation>
    <scope>NUCLEOTIDE SEQUENCE</scope>
    <source>
        <strain evidence="1">CBHHK002</strain>
    </source>
</reference>
<evidence type="ECO:0000313" key="2">
    <source>
        <dbReference type="Proteomes" id="UP001218218"/>
    </source>
</evidence>
<organism evidence="1 2">
    <name type="scientific">Mycena albidolilacea</name>
    <dbReference type="NCBI Taxonomy" id="1033008"/>
    <lineage>
        <taxon>Eukaryota</taxon>
        <taxon>Fungi</taxon>
        <taxon>Dikarya</taxon>
        <taxon>Basidiomycota</taxon>
        <taxon>Agaricomycotina</taxon>
        <taxon>Agaricomycetes</taxon>
        <taxon>Agaricomycetidae</taxon>
        <taxon>Agaricales</taxon>
        <taxon>Marasmiineae</taxon>
        <taxon>Mycenaceae</taxon>
        <taxon>Mycena</taxon>
    </lineage>
</organism>
<comment type="caution">
    <text evidence="1">The sequence shown here is derived from an EMBL/GenBank/DDBJ whole genome shotgun (WGS) entry which is preliminary data.</text>
</comment>
<accession>A0AAD7ENN7</accession>
<dbReference type="EMBL" id="JARIHO010000027">
    <property type="protein sequence ID" value="KAJ7339864.1"/>
    <property type="molecule type" value="Genomic_DNA"/>
</dbReference>
<proteinExistence type="predicted"/>
<gene>
    <name evidence="1" type="ORF">DFH08DRAFT_812246</name>
</gene>
<dbReference type="AlphaFoldDB" id="A0AAD7ENN7"/>
<keyword evidence="2" id="KW-1185">Reference proteome</keyword>
<evidence type="ECO:0000313" key="1">
    <source>
        <dbReference type="EMBL" id="KAJ7339864.1"/>
    </source>
</evidence>
<protein>
    <submittedName>
        <fullName evidence="1">Uncharacterized protein</fullName>
    </submittedName>
</protein>
<sequence>MSHIQPTPGLSITELACQQACSIVALQDTTCFAYVYFPYGGPNVPNALCKLKTSIGLTKFTVEAGIVTSVGLIGGCGTWTENLPNRLFYLLLWMPSLLLVFRMVDYVSWMNAFKVIIITQWRVNFANRRWFRWTRKTKGNHMPSILQLGLISARFGEAAKDDGGTASASAWGDSLVVDEPWRNWTYHWLQRQRPIPLRENVAPCAA</sequence>
<name>A0AAD7ENN7_9AGAR</name>
<dbReference type="Proteomes" id="UP001218218">
    <property type="component" value="Unassembled WGS sequence"/>
</dbReference>